<dbReference type="Proteomes" id="UP000267289">
    <property type="component" value="Unassembled WGS sequence"/>
</dbReference>
<evidence type="ECO:0000313" key="2">
    <source>
        <dbReference type="Proteomes" id="UP000267289"/>
    </source>
</evidence>
<evidence type="ECO:0000313" key="1">
    <source>
        <dbReference type="EMBL" id="VBA38068.1"/>
    </source>
</evidence>
<sequence>MRVPPGSGYCSSKWWIVGHWGYRRWSPVRWEFLGFAGIIHPGTKRAGARFALEEKQHVAHVVSKLACFDLCFPCLPQLSFGGVDAALNVIAVACSRDPRGAFVGPGPRSARRRIREQLGTRGYRSICLAGRRCPDHDAVGQLLVPPSGDAAVKCLQPVVFSAQTLEITRESGIYPLDSGSPVSRLAKDIDTPGLTVNHCAAVTSPF</sequence>
<keyword evidence="2" id="KW-1185">Reference proteome</keyword>
<dbReference type="AlphaFoldDB" id="A0A498PWC9"/>
<accession>A0A498PWC9</accession>
<gene>
    <name evidence="1" type="ORF">LAUMK13_01949</name>
</gene>
<reference evidence="1 2" key="1">
    <citation type="submission" date="2018-09" db="EMBL/GenBank/DDBJ databases">
        <authorList>
            <person name="Tagini F."/>
        </authorList>
    </citation>
    <scope>NUCLEOTIDE SEQUENCE [LARGE SCALE GENOMIC DNA]</scope>
    <source>
        <strain evidence="1 2">MK13</strain>
    </source>
</reference>
<protein>
    <submittedName>
        <fullName evidence="1">Uncharacterized protein</fullName>
    </submittedName>
</protein>
<proteinExistence type="predicted"/>
<name>A0A498PWC9_9MYCO</name>
<organism evidence="1 2">
    <name type="scientific">Mycobacterium innocens</name>
    <dbReference type="NCBI Taxonomy" id="2341083"/>
    <lineage>
        <taxon>Bacteria</taxon>
        <taxon>Bacillati</taxon>
        <taxon>Actinomycetota</taxon>
        <taxon>Actinomycetes</taxon>
        <taxon>Mycobacteriales</taxon>
        <taxon>Mycobacteriaceae</taxon>
        <taxon>Mycobacterium</taxon>
    </lineage>
</organism>
<dbReference type="EMBL" id="UPHQ01000083">
    <property type="protein sequence ID" value="VBA38068.1"/>
    <property type="molecule type" value="Genomic_DNA"/>
</dbReference>